<evidence type="ECO:0000256" key="7">
    <source>
        <dbReference type="ARBA" id="ARBA00022800"/>
    </source>
</evidence>
<dbReference type="PANTHER" id="PTHR46173:SF1">
    <property type="entry name" value="CCA TRNA NUCLEOTIDYLTRANSFERASE 1, MITOCHONDRIAL"/>
    <property type="match status" value="1"/>
</dbReference>
<feature type="binding site" evidence="11">
    <location>
        <position position="165"/>
    </location>
    <ligand>
        <name>ATP</name>
        <dbReference type="ChEBI" id="CHEBI:30616"/>
    </ligand>
</feature>
<evidence type="ECO:0000256" key="3">
    <source>
        <dbReference type="ARBA" id="ARBA00022694"/>
    </source>
</evidence>
<protein>
    <recommendedName>
        <fullName evidence="11">CCA-adding enzyme</fullName>
        <ecNumber evidence="11">2.7.7.72</ecNumber>
    </recommendedName>
    <alternativeName>
        <fullName evidence="11">CCA tRNA nucleotidyltransferase</fullName>
    </alternativeName>
    <alternativeName>
        <fullName evidence="11">tRNA CCA-pyrophosphorylase</fullName>
    </alternativeName>
    <alternativeName>
        <fullName evidence="11">tRNA adenylyl-/cytidylyl- transferase</fullName>
    </alternativeName>
    <alternativeName>
        <fullName evidence="11">tRNA nucleotidyltransferase</fullName>
    </alternativeName>
    <alternativeName>
        <fullName evidence="11">tRNA-NT</fullName>
    </alternativeName>
</protein>
<dbReference type="Gene3D" id="3.30.460.10">
    <property type="entry name" value="Beta Polymerase, domain 2"/>
    <property type="match status" value="1"/>
</dbReference>
<feature type="domain" description="CCA-adding enzyme C-terminal" evidence="14">
    <location>
        <begin position="249"/>
        <end position="395"/>
    </location>
</feature>
<evidence type="ECO:0000256" key="9">
    <source>
        <dbReference type="ARBA" id="ARBA00022842"/>
    </source>
</evidence>
<keyword evidence="5 11" id="KW-0479">Metal-binding</keyword>
<keyword evidence="9 11" id="KW-0460">Magnesium</keyword>
<feature type="binding site" evidence="11">
    <location>
        <position position="116"/>
    </location>
    <ligand>
        <name>ATP</name>
        <dbReference type="ChEBI" id="CHEBI:30616"/>
    </ligand>
</feature>
<dbReference type="EC" id="2.7.7.72" evidence="11"/>
<evidence type="ECO:0000313" key="15">
    <source>
        <dbReference type="EMBL" id="AUJ32182.1"/>
    </source>
</evidence>
<comment type="subunit">
    <text evidence="11">Homodimer.</text>
</comment>
<dbReference type="InterPro" id="IPR050264">
    <property type="entry name" value="Bact_CCA-adding_enz_type3_sf"/>
</dbReference>
<dbReference type="GO" id="GO:0042245">
    <property type="term" value="P:RNA repair"/>
    <property type="evidence" value="ECO:0007669"/>
    <property type="project" value="UniProtKB-KW"/>
</dbReference>
<feature type="binding site" evidence="11">
    <location>
        <position position="35"/>
    </location>
    <ligand>
        <name>CTP</name>
        <dbReference type="ChEBI" id="CHEBI:37563"/>
    </ligand>
</feature>
<dbReference type="InterPro" id="IPR002646">
    <property type="entry name" value="PolA_pol_head_dom"/>
</dbReference>
<evidence type="ECO:0000259" key="12">
    <source>
        <dbReference type="Pfam" id="PF01743"/>
    </source>
</evidence>
<evidence type="ECO:0000256" key="2">
    <source>
        <dbReference type="ARBA" id="ARBA00022679"/>
    </source>
</evidence>
<feature type="binding site" evidence="11">
    <location>
        <position position="159"/>
    </location>
    <ligand>
        <name>CTP</name>
        <dbReference type="ChEBI" id="CHEBI:37563"/>
    </ligand>
</feature>
<dbReference type="GO" id="GO:0000287">
    <property type="term" value="F:magnesium ion binding"/>
    <property type="evidence" value="ECO:0007669"/>
    <property type="project" value="UniProtKB-UniRule"/>
</dbReference>
<feature type="binding site" evidence="11">
    <location>
        <position position="162"/>
    </location>
    <ligand>
        <name>ATP</name>
        <dbReference type="ChEBI" id="CHEBI:30616"/>
    </ligand>
</feature>
<dbReference type="GO" id="GO:0004810">
    <property type="term" value="F:CCA tRNA nucleotidyltransferase activity"/>
    <property type="evidence" value="ECO:0007669"/>
    <property type="project" value="UniProtKB-UniRule"/>
</dbReference>
<dbReference type="SUPFAM" id="SSF81891">
    <property type="entry name" value="Poly A polymerase C-terminal region-like"/>
    <property type="match status" value="1"/>
</dbReference>
<dbReference type="Pfam" id="PF13735">
    <property type="entry name" value="tRNA_NucTran2_2"/>
    <property type="match status" value="1"/>
</dbReference>
<evidence type="ECO:0000259" key="14">
    <source>
        <dbReference type="Pfam" id="PF13735"/>
    </source>
</evidence>
<evidence type="ECO:0000256" key="11">
    <source>
        <dbReference type="HAMAP-Rule" id="MF_01263"/>
    </source>
</evidence>
<dbReference type="Gene3D" id="1.20.58.560">
    <property type="match status" value="1"/>
</dbReference>
<keyword evidence="10 11" id="KW-0694">RNA-binding</keyword>
<reference evidence="15 16" key="1">
    <citation type="submission" date="2016-11" db="EMBL/GenBank/DDBJ databases">
        <title>Interaction between Lactobacillus species and yeast in water kefir.</title>
        <authorList>
            <person name="Behr J."/>
            <person name="Xu D."/>
            <person name="Vogel R.F."/>
        </authorList>
    </citation>
    <scope>NUCLEOTIDE SEQUENCE [LARGE SCALE GENOMIC DNA]</scope>
    <source>
        <strain evidence="15 16">TMW 1.1827</strain>
    </source>
</reference>
<dbReference type="RefSeq" id="WP_148126753.1">
    <property type="nucleotide sequence ID" value="NZ_CP018180.1"/>
</dbReference>
<dbReference type="Pfam" id="PF12627">
    <property type="entry name" value="PolyA_pol_RNAbd"/>
    <property type="match status" value="1"/>
</dbReference>
<keyword evidence="8 11" id="KW-0067">ATP-binding</keyword>
<evidence type="ECO:0000313" key="16">
    <source>
        <dbReference type="Proteomes" id="UP000324497"/>
    </source>
</evidence>
<dbReference type="Proteomes" id="UP000324497">
    <property type="component" value="Chromosome"/>
</dbReference>
<evidence type="ECO:0000256" key="4">
    <source>
        <dbReference type="ARBA" id="ARBA00022695"/>
    </source>
</evidence>
<dbReference type="NCBIfam" id="NF009814">
    <property type="entry name" value="PRK13299.1"/>
    <property type="match status" value="1"/>
</dbReference>
<feature type="domain" description="tRNA nucleotidyltransferase/poly(A) polymerase RNA and SrmB- binding" evidence="13">
    <location>
        <begin position="175"/>
        <end position="231"/>
    </location>
</feature>
<dbReference type="InterPro" id="IPR032828">
    <property type="entry name" value="PolyA_RNA-bd"/>
</dbReference>
<keyword evidence="2 11" id="KW-0808">Transferase</keyword>
<evidence type="ECO:0000256" key="1">
    <source>
        <dbReference type="ARBA" id="ARBA00001946"/>
    </source>
</evidence>
<dbReference type="CDD" id="cd05398">
    <property type="entry name" value="NT_ClassII-CCAase"/>
    <property type="match status" value="1"/>
</dbReference>
<comment type="catalytic activity">
    <reaction evidence="11">
        <text>a tRNA precursor + 2 CTP + ATP = a tRNA with a 3' CCA end + 3 diphosphate</text>
        <dbReference type="Rhea" id="RHEA:14433"/>
        <dbReference type="Rhea" id="RHEA-COMP:10465"/>
        <dbReference type="Rhea" id="RHEA-COMP:10468"/>
        <dbReference type="ChEBI" id="CHEBI:30616"/>
        <dbReference type="ChEBI" id="CHEBI:33019"/>
        <dbReference type="ChEBI" id="CHEBI:37563"/>
        <dbReference type="ChEBI" id="CHEBI:74896"/>
        <dbReference type="ChEBI" id="CHEBI:83071"/>
        <dbReference type="EC" id="2.7.7.72"/>
    </reaction>
</comment>
<dbReference type="AlphaFoldDB" id="A0A3S6QVK5"/>
<feature type="binding site" evidence="11">
    <location>
        <position position="45"/>
    </location>
    <ligand>
        <name>Mg(2+)</name>
        <dbReference type="ChEBI" id="CHEBI:18420"/>
    </ligand>
</feature>
<sequence length="402" mass="45393">MKITDLPEIFLQAMPILKKIQQAGFEAYFVGGCVRDLLLGKKPHDVDIATSAYPAEIKQIFERTIDTGIKHGTVTVLQQKQAYEVTTFRTESGYQDFRRPDHVTFVRSLSYDLQRRDLTINALAMDLNGQVIDLFDGVRDLQKGIIRAVGVPHERFHEDALRMMRTVRFASQLSFVIEQQTLKAIAENAALLKHIAVERIHEEWQKLLLGSYPQNGLRPLVVTELYRYCPGFNGQVAVLKKMISLPRLKFNSVAGGWCLFGYLAQFTTGEMTELLRAWKSSNDLIKSVIVAMQATKLLENSSLGEWQMYSLGWKAIQIACENVTLLGKKNPMIEMQQKYQKLPINNIKELAINGGTLITELNLTPGPQVGQLLADLEKAVVIGHLSNVKEDLLQQARIIIKK</sequence>
<dbReference type="InterPro" id="IPR032810">
    <property type="entry name" value="CCA-adding_enz_C"/>
</dbReference>
<dbReference type="GO" id="GO:0001680">
    <property type="term" value="P:tRNA 3'-terminal CCA addition"/>
    <property type="evidence" value="ECO:0007669"/>
    <property type="project" value="UniProtKB-UniRule"/>
</dbReference>
<dbReference type="GO" id="GO:0005524">
    <property type="term" value="F:ATP binding"/>
    <property type="evidence" value="ECO:0007669"/>
    <property type="project" value="UniProtKB-UniRule"/>
</dbReference>
<feature type="binding site" evidence="11">
    <location>
        <position position="168"/>
    </location>
    <ligand>
        <name>ATP</name>
        <dbReference type="ChEBI" id="CHEBI:30616"/>
    </ligand>
</feature>
<feature type="binding site" evidence="11">
    <location>
        <position position="168"/>
    </location>
    <ligand>
        <name>CTP</name>
        <dbReference type="ChEBI" id="CHEBI:37563"/>
    </ligand>
</feature>
<dbReference type="InterPro" id="IPR023068">
    <property type="entry name" value="CCA-adding_enz_firmicutes"/>
</dbReference>
<dbReference type="SUPFAM" id="SSF81301">
    <property type="entry name" value="Nucleotidyltransferase"/>
    <property type="match status" value="1"/>
</dbReference>
<dbReference type="Gene3D" id="1.10.246.80">
    <property type="match status" value="1"/>
</dbReference>
<feature type="binding site" evidence="11">
    <location>
        <position position="32"/>
    </location>
    <ligand>
        <name>CTP</name>
        <dbReference type="ChEBI" id="CHEBI:37563"/>
    </ligand>
</feature>
<feature type="binding site" evidence="11">
    <location>
        <position position="47"/>
    </location>
    <ligand>
        <name>Mg(2+)</name>
        <dbReference type="ChEBI" id="CHEBI:18420"/>
    </ligand>
</feature>
<comment type="miscellaneous">
    <text evidence="11">A single active site specifically recognizes both ATP and CTP and is responsible for their addition.</text>
</comment>
<name>A0A3S6QVK5_9LACO</name>
<evidence type="ECO:0000259" key="13">
    <source>
        <dbReference type="Pfam" id="PF12627"/>
    </source>
</evidence>
<evidence type="ECO:0000256" key="8">
    <source>
        <dbReference type="ARBA" id="ARBA00022840"/>
    </source>
</evidence>
<dbReference type="KEGG" id="lng:BSQ50_06205"/>
<keyword evidence="16" id="KW-1185">Reference proteome</keyword>
<evidence type="ECO:0000256" key="10">
    <source>
        <dbReference type="ARBA" id="ARBA00022884"/>
    </source>
</evidence>
<gene>
    <name evidence="11" type="primary">cca</name>
    <name evidence="15" type="ORF">BSQ50_06205</name>
</gene>
<dbReference type="Gene3D" id="1.10.3090.10">
    <property type="entry name" value="cca-adding enzyme, domain 2"/>
    <property type="match status" value="1"/>
</dbReference>
<feature type="binding site" evidence="11">
    <location>
        <position position="32"/>
    </location>
    <ligand>
        <name>ATP</name>
        <dbReference type="ChEBI" id="CHEBI:30616"/>
    </ligand>
</feature>
<evidence type="ECO:0000256" key="5">
    <source>
        <dbReference type="ARBA" id="ARBA00022723"/>
    </source>
</evidence>
<dbReference type="PANTHER" id="PTHR46173">
    <property type="entry name" value="CCA TRNA NUCLEOTIDYLTRANSFERASE 1, MITOCHONDRIAL"/>
    <property type="match status" value="1"/>
</dbReference>
<dbReference type="InterPro" id="IPR043519">
    <property type="entry name" value="NT_sf"/>
</dbReference>
<organism evidence="15 16">
    <name type="scientific">Liquorilactobacillus nagelii</name>
    <dbReference type="NCBI Taxonomy" id="82688"/>
    <lineage>
        <taxon>Bacteria</taxon>
        <taxon>Bacillati</taxon>
        <taxon>Bacillota</taxon>
        <taxon>Bacilli</taxon>
        <taxon>Lactobacillales</taxon>
        <taxon>Lactobacillaceae</taxon>
        <taxon>Liquorilactobacillus</taxon>
    </lineage>
</organism>
<accession>A0A3S6QVK5</accession>
<feature type="binding site" evidence="11">
    <location>
        <position position="35"/>
    </location>
    <ligand>
        <name>ATP</name>
        <dbReference type="ChEBI" id="CHEBI:30616"/>
    </ligand>
</feature>
<keyword evidence="7 11" id="KW-0692">RNA repair</keyword>
<feature type="binding site" evidence="11">
    <location>
        <position position="165"/>
    </location>
    <ligand>
        <name>CTP</name>
        <dbReference type="ChEBI" id="CHEBI:37563"/>
    </ligand>
</feature>
<dbReference type="HAMAP" id="MF_01263">
    <property type="entry name" value="CCA_bact_type3"/>
    <property type="match status" value="1"/>
</dbReference>
<evidence type="ECO:0000256" key="6">
    <source>
        <dbReference type="ARBA" id="ARBA00022741"/>
    </source>
</evidence>
<keyword evidence="6 11" id="KW-0547">Nucleotide-binding</keyword>
<feature type="binding site" evidence="11">
    <location>
        <position position="162"/>
    </location>
    <ligand>
        <name>CTP</name>
        <dbReference type="ChEBI" id="CHEBI:37563"/>
    </ligand>
</feature>
<comment type="similarity">
    <text evidence="11">Belongs to the tRNA nucleotidyltransferase/poly(A) polymerase family. Bacterial CCA-adding enzyme type 3 subfamily.</text>
</comment>
<dbReference type="GO" id="GO:0160016">
    <property type="term" value="F:CCACCA tRNA nucleotidyltransferase activity"/>
    <property type="evidence" value="ECO:0007669"/>
    <property type="project" value="RHEA"/>
</dbReference>
<feature type="binding site" evidence="11">
    <location>
        <position position="116"/>
    </location>
    <ligand>
        <name>CTP</name>
        <dbReference type="ChEBI" id="CHEBI:37563"/>
    </ligand>
</feature>
<proteinExistence type="inferred from homology"/>
<feature type="binding site" evidence="11">
    <location>
        <position position="159"/>
    </location>
    <ligand>
        <name>ATP</name>
        <dbReference type="ChEBI" id="CHEBI:30616"/>
    </ligand>
</feature>
<comment type="function">
    <text evidence="11">Catalyzes the addition and repair of the essential 3'-terminal CCA sequence in tRNAs without using a nucleic acid template. Adds these three nucleotides in the order of C, C, and A to the tRNA nucleotide-73, using CTP and ATP as substrates and producing inorganic pyrophosphate. tRNA 3'-terminal CCA addition is required both for tRNA processing and repair. Also involved in tRNA surveillance by mediating tandem CCA addition to generate a CCACCA at the 3' terminus of unstable tRNAs. While stable tRNAs receive only 3'-terminal CCA, unstable tRNAs are marked with CCACCA and rapidly degraded.</text>
</comment>
<dbReference type="Pfam" id="PF01743">
    <property type="entry name" value="PolyA_pol"/>
    <property type="match status" value="1"/>
</dbReference>
<dbReference type="GO" id="GO:0000049">
    <property type="term" value="F:tRNA binding"/>
    <property type="evidence" value="ECO:0007669"/>
    <property type="project" value="UniProtKB-UniRule"/>
</dbReference>
<comment type="cofactor">
    <cofactor evidence="1 11">
        <name>Mg(2+)</name>
        <dbReference type="ChEBI" id="CHEBI:18420"/>
    </cofactor>
</comment>
<keyword evidence="4 11" id="KW-0548">Nucleotidyltransferase</keyword>
<dbReference type="EMBL" id="CP018180">
    <property type="protein sequence ID" value="AUJ32182.1"/>
    <property type="molecule type" value="Genomic_DNA"/>
</dbReference>
<comment type="catalytic activity">
    <reaction evidence="11">
        <text>a tRNA with a 3' CCA end + 2 CTP + ATP = a tRNA with a 3' CCACCA end + 3 diphosphate</text>
        <dbReference type="Rhea" id="RHEA:76235"/>
        <dbReference type="Rhea" id="RHEA-COMP:10468"/>
        <dbReference type="Rhea" id="RHEA-COMP:18655"/>
        <dbReference type="ChEBI" id="CHEBI:30616"/>
        <dbReference type="ChEBI" id="CHEBI:33019"/>
        <dbReference type="ChEBI" id="CHEBI:37563"/>
        <dbReference type="ChEBI" id="CHEBI:83071"/>
        <dbReference type="ChEBI" id="CHEBI:195187"/>
    </reaction>
</comment>
<keyword evidence="3 11" id="KW-0819">tRNA processing</keyword>
<feature type="domain" description="Poly A polymerase head" evidence="12">
    <location>
        <begin position="27"/>
        <end position="147"/>
    </location>
</feature>